<dbReference type="OrthoDB" id="568248at2759"/>
<evidence type="ECO:0000256" key="2">
    <source>
        <dbReference type="SAM" id="Phobius"/>
    </source>
</evidence>
<keyword evidence="2" id="KW-1133">Transmembrane helix</keyword>
<comment type="caution">
    <text evidence="3">The sequence shown here is derived from an EMBL/GenBank/DDBJ whole genome shotgun (WGS) entry which is preliminary data.</text>
</comment>
<name>A0A150GHK8_GONPE</name>
<feature type="compositionally biased region" description="Gly residues" evidence="1">
    <location>
        <begin position="178"/>
        <end position="197"/>
    </location>
</feature>
<reference evidence="4" key="1">
    <citation type="journal article" date="2016" name="Nat. Commun.">
        <title>The Gonium pectorale genome demonstrates co-option of cell cycle regulation during the evolution of multicellularity.</title>
        <authorList>
            <person name="Hanschen E.R."/>
            <person name="Marriage T.N."/>
            <person name="Ferris P.J."/>
            <person name="Hamaji T."/>
            <person name="Toyoda A."/>
            <person name="Fujiyama A."/>
            <person name="Neme R."/>
            <person name="Noguchi H."/>
            <person name="Minakuchi Y."/>
            <person name="Suzuki M."/>
            <person name="Kawai-Toyooka H."/>
            <person name="Smith D.R."/>
            <person name="Sparks H."/>
            <person name="Anderson J."/>
            <person name="Bakaric R."/>
            <person name="Luria V."/>
            <person name="Karger A."/>
            <person name="Kirschner M.W."/>
            <person name="Durand P.M."/>
            <person name="Michod R.E."/>
            <person name="Nozaki H."/>
            <person name="Olson B.J."/>
        </authorList>
    </citation>
    <scope>NUCLEOTIDE SEQUENCE [LARGE SCALE GENOMIC DNA]</scope>
    <source>
        <strain evidence="4">NIES-2863</strain>
    </source>
</reference>
<keyword evidence="4" id="KW-1185">Reference proteome</keyword>
<keyword evidence="2" id="KW-0472">Membrane</keyword>
<feature type="compositionally biased region" description="Low complexity" evidence="1">
    <location>
        <begin position="15"/>
        <end position="24"/>
    </location>
</feature>
<dbReference type="PANTHER" id="PTHR35698">
    <property type="entry name" value="DNA-BINDING PROTEIN RHL1"/>
    <property type="match status" value="1"/>
</dbReference>
<gene>
    <name evidence="3" type="ORF">GPECTOR_22g922</name>
</gene>
<evidence type="ECO:0000313" key="3">
    <source>
        <dbReference type="EMBL" id="KXZ49328.1"/>
    </source>
</evidence>
<feature type="compositionally biased region" description="Pro residues" evidence="1">
    <location>
        <begin position="223"/>
        <end position="233"/>
    </location>
</feature>
<dbReference type="EMBL" id="LSYV01000023">
    <property type="protein sequence ID" value="KXZ49328.1"/>
    <property type="molecule type" value="Genomic_DNA"/>
</dbReference>
<dbReference type="STRING" id="33097.A0A150GHK8"/>
<proteinExistence type="predicted"/>
<dbReference type="GO" id="GO:0003677">
    <property type="term" value="F:DNA binding"/>
    <property type="evidence" value="ECO:0007669"/>
    <property type="project" value="InterPro"/>
</dbReference>
<evidence type="ECO:0000313" key="4">
    <source>
        <dbReference type="Proteomes" id="UP000075714"/>
    </source>
</evidence>
<evidence type="ECO:0000256" key="1">
    <source>
        <dbReference type="SAM" id="MobiDB-lite"/>
    </source>
</evidence>
<feature type="region of interest" description="Disordered" evidence="1">
    <location>
        <begin position="163"/>
        <end position="264"/>
    </location>
</feature>
<dbReference type="GO" id="GO:0042023">
    <property type="term" value="P:DNA endoreduplication"/>
    <property type="evidence" value="ECO:0007669"/>
    <property type="project" value="InterPro"/>
</dbReference>
<dbReference type="PANTHER" id="PTHR35698:SF2">
    <property type="entry name" value="DNA-BINDING PROTEIN RHL1"/>
    <property type="match status" value="1"/>
</dbReference>
<dbReference type="AlphaFoldDB" id="A0A150GHK8"/>
<dbReference type="Proteomes" id="UP000075714">
    <property type="component" value="Unassembled WGS sequence"/>
</dbReference>
<organism evidence="3 4">
    <name type="scientific">Gonium pectorale</name>
    <name type="common">Green alga</name>
    <dbReference type="NCBI Taxonomy" id="33097"/>
    <lineage>
        <taxon>Eukaryota</taxon>
        <taxon>Viridiplantae</taxon>
        <taxon>Chlorophyta</taxon>
        <taxon>core chlorophytes</taxon>
        <taxon>Chlorophyceae</taxon>
        <taxon>CS clade</taxon>
        <taxon>Chlamydomonadales</taxon>
        <taxon>Volvocaceae</taxon>
        <taxon>Gonium</taxon>
    </lineage>
</organism>
<feature type="transmembrane region" description="Helical" evidence="2">
    <location>
        <begin position="78"/>
        <end position="98"/>
    </location>
</feature>
<protein>
    <submittedName>
        <fullName evidence="3">Uncharacterized protein</fullName>
    </submittedName>
</protein>
<dbReference type="InterPro" id="IPR038859">
    <property type="entry name" value="RHL1"/>
</dbReference>
<feature type="compositionally biased region" description="Low complexity" evidence="1">
    <location>
        <begin position="234"/>
        <end position="244"/>
    </location>
</feature>
<feature type="region of interest" description="Disordered" evidence="1">
    <location>
        <begin position="1"/>
        <end position="29"/>
    </location>
</feature>
<sequence length="296" mass="30031">MAPKKKQRADEDAVTDAATAAQEAQQKESERLKELALDSGILSDEVGRVTSQLPLSKALVKANGKDITKKSSTRRNRYLVVVNALLAPAAAGRLGTLAQLDSRNPVMYIDCPGGRLKLFGTLAFPRAKFLALKLGGAGVAAEDVFENLLVFSEAWWIGTAEENPEEKRLPLPPHMQPGGDGDGAADGADGGAGGAGDGEAAAAGSRPQRHTGYDFAYGAGPKPGEPGGPPRPVAAPAGAAAAAAAGGGGGGKDFAIPMTQETDGGARPEVAPWCVSLAAPPGTLTACGCEATFPLP</sequence>
<keyword evidence="2" id="KW-0812">Transmembrane</keyword>
<accession>A0A150GHK8</accession>